<organism evidence="4 5">
    <name type="scientific">Tenuifilum thalassicum</name>
    <dbReference type="NCBI Taxonomy" id="2590900"/>
    <lineage>
        <taxon>Bacteria</taxon>
        <taxon>Pseudomonadati</taxon>
        <taxon>Bacteroidota</taxon>
        <taxon>Bacteroidia</taxon>
        <taxon>Bacteroidales</taxon>
        <taxon>Tenuifilaceae</taxon>
        <taxon>Tenuifilum</taxon>
    </lineage>
</organism>
<feature type="region of interest" description="Disordered" evidence="1">
    <location>
        <begin position="1140"/>
        <end position="1166"/>
    </location>
</feature>
<evidence type="ECO:0000313" key="5">
    <source>
        <dbReference type="Proteomes" id="UP000500961"/>
    </source>
</evidence>
<dbReference type="KEGG" id="ttz:FHG85_01915"/>
<gene>
    <name evidence="4" type="primary">sprA</name>
    <name evidence="4" type="ORF">FHG85_01915</name>
</gene>
<feature type="transmembrane region" description="Helical" evidence="2">
    <location>
        <begin position="20"/>
        <end position="40"/>
    </location>
</feature>
<feature type="compositionally biased region" description="Polar residues" evidence="1">
    <location>
        <begin position="1140"/>
        <end position="1156"/>
    </location>
</feature>
<name>A0A7D3XJN2_9BACT</name>
<evidence type="ECO:0000256" key="1">
    <source>
        <dbReference type="SAM" id="MobiDB-lite"/>
    </source>
</evidence>
<feature type="domain" description="Gliding motility protein SprA N-terminal" evidence="3">
    <location>
        <begin position="1086"/>
        <end position="1603"/>
    </location>
</feature>
<reference evidence="4 5" key="1">
    <citation type="submission" date="2019-07" db="EMBL/GenBank/DDBJ databases">
        <title>Thalassofilum flectens gen. nov., sp. nov., a novel moderate thermophilic anaerobe from a shallow sea hot spring in Kunashir Island (Russia), representing a new family in the order Bacteroidales, and proposal of Thalassofilacea fam. nov.</title>
        <authorList>
            <person name="Kochetkova T.V."/>
            <person name="Podosokorskaya O.A."/>
            <person name="Novikov A."/>
            <person name="Elcheninov A.G."/>
            <person name="Toshchakov S.V."/>
            <person name="Kublanov I.V."/>
        </authorList>
    </citation>
    <scope>NUCLEOTIDE SEQUENCE [LARGE SCALE GENOMIC DNA]</scope>
    <source>
        <strain evidence="4 5">38-H</strain>
    </source>
</reference>
<dbReference type="InterPro" id="IPR025684">
    <property type="entry name" value="SprA_N_dom"/>
</dbReference>
<dbReference type="Proteomes" id="UP000500961">
    <property type="component" value="Chromosome"/>
</dbReference>
<keyword evidence="2" id="KW-1133">Transmembrane helix</keyword>
<dbReference type="InterPro" id="IPR026377">
    <property type="entry name" value="Cell_surface_SprA"/>
</dbReference>
<evidence type="ECO:0000256" key="2">
    <source>
        <dbReference type="SAM" id="Phobius"/>
    </source>
</evidence>
<feature type="domain" description="Gliding motility protein SprA N-terminal" evidence="3">
    <location>
        <begin position="72"/>
        <end position="451"/>
    </location>
</feature>
<proteinExistence type="predicted"/>
<keyword evidence="2" id="KW-0472">Membrane</keyword>
<dbReference type="EMBL" id="CP041345">
    <property type="protein sequence ID" value="QKG79070.1"/>
    <property type="molecule type" value="Genomic_DNA"/>
</dbReference>
<accession>A0A7D3XJN2</accession>
<sequence length="2456" mass="279796">MKMTCNLIPALTKKNRLIKFVSVFTIVLFANVSVLAFPVLQQDTTKLPLPIKQPGIWELDAQYSPLYLTNPSNIKEEVVYDPINKQYVIYKKVGNITIETPKILSADEYRAYQVDKAMREYWRQKQTGEFVGKGDGILPRLQVGGETFDRIFGSNTIEIIPQGNAELVFGITSAKTDNPALPLDQRRNTTFDFQSKIQMNVTGKIGEKMKMEINYNTEATFDFENNVKVEYNGFEDEIIQRIEAGNVSLPLPGTLITGSQSLFGIKTQLKFGKLNVTTVVSKQNGQTQVMEIKGGAQTRDFEIKADEYDANRHFFLSHYFRDNYNRALMNLPIINSGIQVTKVEVWVTNKQANFENSRNIIAFADLGESQQHIFADNIFTQTGSGPADNSLNNLYELMTTTYAGIRDITDVSNVLLPIESQGFTGGRDYEKIESARKLSPNEYTLNPTLGYISLTSALNADEVLAVAYEYTYNGKTYKVGEFSTDGVDAPNALILKLLKGTNLSPKMPTWDLMMKNIYSMNAYQISKEDFRLDIFYQDDATGTPINYLKDGNVAEVPLIRVLNLDNLNTQLDAFPDGVFDFIEGVTINPSNGKLIFPVLEPFGKDLAAKIGDPAIAEKYVFQELYDSSLTKARQVADKNKFIISGTYKSSGGSEIFLNAPNIPKGAVVVTAGGVKLQEDVDYIVDYNIGTVRIINQGLLESGTPIKVAVESNSLFSMQTKTLVGSHFDYRFSDKFNIGATIMNLTERPLTQKVSFGNEAISNTIWGLNTSYQTESKFLTKLVDFLPFIQTKERSTITFDAEFAQLIPGHSRAIGKAGTVYLDDFEGSSTSLDLRSWVDWKLASTPQGQPDLFPEASYSNDLRYNFNRAHLAWYYIDPLFLRNTSLTPSYIRNNDKLQGNHFVREIFERELFPNKNTPQGQPTNIMVLNMAYYPNERGQYNFNTTDLDANGKLIDPQRRWAGIMRNLTTTDFEASNIEYIEFWLMDPFVYDSTHKGGDFYIDLGNISEDILRDGRKSFENGLPTSIEELERTDTTAWGRVPTKQYLPVGFDNDQAKRPFQDVGLDGLSSTTDLDGDGVPDELNFFAEYINAVRNRVADNSVIAGFESDPAGDDFRHYLSDYYDQQRASILDRYKYFNGTENNSPVATGTTSQQSYSTPDVEELGTDNTMNENEAYYQYHISLRPQDMVVGKNFITNEIEGEKDKILNKAVKWYQFKVPISEFEKVVGPIEDFKSIRFMRMFLRGFEDTVFLRFATLQLVRSEWRKYNYSLIQGQEGMPVNDLPIGGMSISTVNIEENDKRTPVNYVLPPGVDRVIDPSQPQLIQLNEQAMEYRIVDLADGDARAAFKNVNFDIRQYKRLKMDIHAEAIEGYPLNDYEVTAFIRIGTDYNTNYYEYEVPLKLTPYGQYSNNRERDREIVWPRENVIDIDLDKLVEVKLDRNKAMLNSGSLVNLNTVYVQNDGDRTIKVTGNPNLSNVKVIMIGIRNPADDHVPKSVIAWFNELRLTNFNDQSGWAANARMSAKLADLGMVTVAGTTITPGFGSIEKKVNERSKETVYQYDINSTLELGRFFPKKLNIKIPMFIGFGESMANPQYNPLDPDVLLSDTYKNATSRQRDSIKNLVQDYTRRKSINFTNVKFDKVGAKPRLWDPANFSLSYSYSEIFSRNIRIDHKIQRNIRGALTYNYNRQPKYIKPFSRIKWLSPQYLSLFRDFNFNLLPNQLSFRTDLNRSYFEQQFRNIQNPNQVFSPNYSKDFLWNRNYSLNWDITQSIKFDFVATATARIDEPEGMVDKYRDRDRYEMWKDSVWQNIRRGGRNTMYNHQFNLTYSLPLSKIPLLNWISVTSRYSGLYRWQAGPILADTSRFDPGNTIQNSNTIQLNGQVNINSLFNKVGYLRKINQKFDQKARGTAPKKTKTVKYEQENVNLFENRSKTINHKLKTERVTVKVYDDKGKEVRVSFKVRDENRITLKPVETLKGCKVVVEGKVPLKDNPLKFALEATLRLLMSVKSIGISYTETNGTLLPGYKPGINYLGTSTINGMTAPGWEFIAGWQDPDFAWKAATNGWLTKDTSFNTPVVFTKNENLNFRTSLEPIPRFRFDITASRTFGKSESSIFKANEVGQYRVLSPLTTGNFSISVITLGTAFQSGKVKSSEAFERMKRIRLEIANRFRENRVPNPSQGYDPSVNDPETGFPDGYGPLSPDVLRASFLAAYTNTSAKRVSLRDFPLIPMPNWQLSYDGLAKLKPFKRWFKAVTLTHGYRSLYTIGAFTSNLAYQPEDDGFSYVRNINGDFIPKNEITNVAINEQFTPLLGLNIGWQNNLTTRLEFKNSRSLAMSFANNQLTEIYSKEYIIGAGYRFEELPLIFQAEDGGKKAIKSDLRITVDFSLRDNTTILRKLVEDSNDIIAGQLISTIKTAADYRINEKVTIRLFFDRTLNNPKVSRTYRTTNSSFGFSVRFELVN</sequence>
<evidence type="ECO:0000259" key="3">
    <source>
        <dbReference type="Pfam" id="PF14349"/>
    </source>
</evidence>
<evidence type="ECO:0000313" key="4">
    <source>
        <dbReference type="EMBL" id="QKG79070.1"/>
    </source>
</evidence>
<keyword evidence="5" id="KW-1185">Reference proteome</keyword>
<keyword evidence="2" id="KW-0812">Transmembrane</keyword>
<dbReference type="NCBIfam" id="TIGR04189">
    <property type="entry name" value="surface_SprA"/>
    <property type="match status" value="1"/>
</dbReference>
<protein>
    <submittedName>
        <fullName evidence="4">Cell surface protein SprA</fullName>
    </submittedName>
</protein>
<dbReference type="Pfam" id="PF14349">
    <property type="entry name" value="SprA_N"/>
    <property type="match status" value="2"/>
</dbReference>